<evidence type="ECO:0000256" key="1">
    <source>
        <dbReference type="ARBA" id="ARBA00023235"/>
    </source>
</evidence>
<keyword evidence="2" id="KW-0028">Amino-acid biosynthesis</keyword>
<evidence type="ECO:0000313" key="3">
    <source>
        <dbReference type="EMBL" id="HGN90113.1"/>
    </source>
</evidence>
<feature type="binding site" evidence="2">
    <location>
        <begin position="250"/>
        <end position="251"/>
    </location>
    <ligand>
        <name>substrate</name>
    </ligand>
</feature>
<dbReference type="PANTHER" id="PTHR43475">
    <property type="entry name" value="METHYLTHIORIBOSE-1-PHOSPHATE ISOMERASE"/>
    <property type="match status" value="1"/>
</dbReference>
<feature type="active site" description="Proton donor" evidence="2">
    <location>
        <position position="239"/>
    </location>
</feature>
<dbReference type="InterPro" id="IPR005251">
    <property type="entry name" value="IF-M1Pi"/>
</dbReference>
<evidence type="ECO:0000313" key="4">
    <source>
        <dbReference type="EMBL" id="HHN52356.1"/>
    </source>
</evidence>
<gene>
    <name evidence="3" type="primary">mtnA</name>
    <name evidence="4" type="ORF">ENM30_03470</name>
    <name evidence="3" type="ORF">ENT82_03165</name>
</gene>
<feature type="site" description="Transition state stabilizer" evidence="2">
    <location>
        <position position="159"/>
    </location>
</feature>
<comment type="catalytic activity">
    <reaction evidence="2">
        <text>5-(methylsulfanyl)-alpha-D-ribose 1-phosphate = 5-(methylsulfanyl)-D-ribulose 1-phosphate</text>
        <dbReference type="Rhea" id="RHEA:19989"/>
        <dbReference type="ChEBI" id="CHEBI:58533"/>
        <dbReference type="ChEBI" id="CHEBI:58548"/>
        <dbReference type="EC" id="5.3.1.23"/>
    </reaction>
</comment>
<name>A0A7C4I359_CALS0</name>
<dbReference type="GO" id="GO:0046523">
    <property type="term" value="F:S-methyl-5-thioribose-1-phosphate isomerase activity"/>
    <property type="evidence" value="ECO:0007669"/>
    <property type="project" value="UniProtKB-UniRule"/>
</dbReference>
<dbReference type="FunFam" id="3.40.50.10470:FF:000006">
    <property type="entry name" value="Methylthioribose-1-phosphate isomerase"/>
    <property type="match status" value="1"/>
</dbReference>
<dbReference type="HAMAP" id="MF_01678">
    <property type="entry name" value="Salvage_MtnA"/>
    <property type="match status" value="1"/>
</dbReference>
<dbReference type="NCBIfam" id="TIGR00512">
    <property type="entry name" value="salvage_mtnA"/>
    <property type="match status" value="1"/>
</dbReference>
<dbReference type="NCBIfam" id="TIGR00524">
    <property type="entry name" value="eIF-2B_rel"/>
    <property type="match status" value="1"/>
</dbReference>
<comment type="function">
    <text evidence="2">Catalyzes the interconversion of methylthioribose-1-phosphate (MTR-1-P) into methylthioribulose-1-phosphate (MTRu-1-P).</text>
</comment>
<reference evidence="3" key="1">
    <citation type="journal article" date="2020" name="mSystems">
        <title>Genome- and Community-Level Interaction Insights into Carbon Utilization and Element Cycling Functions of Hydrothermarchaeota in Hydrothermal Sediment.</title>
        <authorList>
            <person name="Zhou Z."/>
            <person name="Liu Y."/>
            <person name="Xu W."/>
            <person name="Pan J."/>
            <person name="Luo Z.H."/>
            <person name="Li M."/>
        </authorList>
    </citation>
    <scope>NUCLEOTIDE SEQUENCE [LARGE SCALE GENOMIC DNA]</scope>
    <source>
        <strain evidence="4">SpSt-1073</strain>
        <strain evidence="3">SpSt-613</strain>
    </source>
</reference>
<sequence>MQAVETIRWDERRGELVLLDQRFLPARVKFLRCRDVDDVAVAIKDMAVRGAPAIGVTAAYGMALAALRSRAKTREQLLTKLRQAAKTLGSTRPTAVNLFWALDRMMKRAENIDGSPAEIAKELLNEAHKIHREDVEMNKTIGRLGADLIPDDAKILTHCNAGALATAGYGTALGVIRYAHESGKKILVYASETRPRLQGAKLTAFELKTLKIPFYVVPDTAVAFLMSRGMIDCVVVGADRILAKTGHVINKIGTLSAAVNAQHFNIPFYVAAPTSTIDLHKTVDEVVIEERSEDEVHYVGRERITPPGTRAINYAFDITPPHLVTAVITEKGVFKPNELYKFLTG</sequence>
<feature type="binding site" evidence="2">
    <location>
        <begin position="49"/>
        <end position="51"/>
    </location>
    <ligand>
        <name>substrate</name>
    </ligand>
</feature>
<keyword evidence="1 2" id="KW-0413">Isomerase</keyword>
<keyword evidence="2" id="KW-0486">Methionine biosynthesis</keyword>
<proteinExistence type="inferred from homology"/>
<dbReference type="InterPro" id="IPR027363">
    <property type="entry name" value="M1Pi_N"/>
</dbReference>
<dbReference type="InterPro" id="IPR042529">
    <property type="entry name" value="IF_2B-like_C"/>
</dbReference>
<dbReference type="EMBL" id="DTAD01000034">
    <property type="protein sequence ID" value="HGN90113.1"/>
    <property type="molecule type" value="Genomic_DNA"/>
</dbReference>
<dbReference type="InterPro" id="IPR011559">
    <property type="entry name" value="Initiation_fac_2B_a/b/d"/>
</dbReference>
<evidence type="ECO:0000256" key="2">
    <source>
        <dbReference type="HAMAP-Rule" id="MF_01678"/>
    </source>
</evidence>
<feature type="binding site" evidence="2">
    <location>
        <position position="92"/>
    </location>
    <ligand>
        <name>substrate</name>
    </ligand>
</feature>
<comment type="similarity">
    <text evidence="2">Belongs to the EIF-2B alpha/beta/delta subunits family. MtnA subfamily.</text>
</comment>
<dbReference type="Pfam" id="PF01008">
    <property type="entry name" value="IF-2B"/>
    <property type="match status" value="1"/>
</dbReference>
<comment type="caution">
    <text evidence="3">The sequence shown here is derived from an EMBL/GenBank/DDBJ whole genome shotgun (WGS) entry which is preliminary data.</text>
</comment>
<dbReference type="InterPro" id="IPR037171">
    <property type="entry name" value="NagB/RpiA_transferase-like"/>
</dbReference>
<dbReference type="Gene3D" id="3.40.50.10470">
    <property type="entry name" value="Translation initiation factor eif-2b, domain 2"/>
    <property type="match status" value="1"/>
</dbReference>
<dbReference type="EC" id="5.3.1.23" evidence="2"/>
<dbReference type="EMBL" id="DRXG01000076">
    <property type="protein sequence ID" value="HHN52356.1"/>
    <property type="molecule type" value="Genomic_DNA"/>
</dbReference>
<dbReference type="NCBIfam" id="NF004326">
    <property type="entry name" value="PRK05720.1"/>
    <property type="match status" value="1"/>
</dbReference>
<dbReference type="AlphaFoldDB" id="A0A7C4I359"/>
<accession>A0A7C4I359</accession>
<dbReference type="PANTHER" id="PTHR43475:SF1">
    <property type="entry name" value="METHYLTHIORIBOSE-1-PHOSPHATE ISOMERASE"/>
    <property type="match status" value="1"/>
</dbReference>
<dbReference type="FunFam" id="1.20.120.420:FF:000003">
    <property type="entry name" value="Methylthioribose-1-phosphate isomerase"/>
    <property type="match status" value="1"/>
</dbReference>
<organism evidence="3">
    <name type="scientific">Caldiarchaeum subterraneum</name>
    <dbReference type="NCBI Taxonomy" id="311458"/>
    <lineage>
        <taxon>Archaea</taxon>
        <taxon>Nitrososphaerota</taxon>
        <taxon>Candidatus Caldarchaeales</taxon>
        <taxon>Candidatus Caldarchaeaceae</taxon>
        <taxon>Candidatus Caldarchaeum</taxon>
    </lineage>
</organism>
<dbReference type="InterPro" id="IPR000649">
    <property type="entry name" value="IF-2B-related"/>
</dbReference>
<dbReference type="SUPFAM" id="SSF100950">
    <property type="entry name" value="NagB/RpiA/CoA transferase-like"/>
    <property type="match status" value="1"/>
</dbReference>
<feature type="binding site" evidence="2">
    <location>
        <position position="198"/>
    </location>
    <ligand>
        <name>substrate</name>
    </ligand>
</feature>
<dbReference type="Gene3D" id="1.20.120.420">
    <property type="entry name" value="translation initiation factor eif-2b, domain 1"/>
    <property type="match status" value="1"/>
</dbReference>
<protein>
    <recommendedName>
        <fullName evidence="2">Putative methylthioribose-1-phosphate isomerase</fullName>
        <shortName evidence="2">M1Pi</shortName>
        <shortName evidence="2">MTR-1-P isomerase</shortName>
        <ecNumber evidence="2">5.3.1.23</ecNumber>
    </recommendedName>
    <alternativeName>
        <fullName evidence="2">MTNA-like protein</fullName>
        <shortName evidence="2">aMTNA</shortName>
    </alternativeName>
    <alternativeName>
        <fullName evidence="2">S-methyl-5-thioribose-1-phosphate isomerase</fullName>
    </alternativeName>
</protein>
<dbReference type="GO" id="GO:0019509">
    <property type="term" value="P:L-methionine salvage from methylthioadenosine"/>
    <property type="evidence" value="ECO:0007669"/>
    <property type="project" value="UniProtKB-UniRule"/>
</dbReference>